<feature type="compositionally biased region" description="Basic residues" evidence="1">
    <location>
        <begin position="147"/>
        <end position="156"/>
    </location>
</feature>
<name>A0A812YJZ9_SYMPI</name>
<keyword evidence="3" id="KW-1185">Reference proteome</keyword>
<evidence type="ECO:0000313" key="2">
    <source>
        <dbReference type="EMBL" id="CAE7785947.1"/>
    </source>
</evidence>
<accession>A0A812YJZ9</accession>
<comment type="caution">
    <text evidence="2">The sequence shown here is derived from an EMBL/GenBank/DDBJ whole genome shotgun (WGS) entry which is preliminary data.</text>
</comment>
<proteinExistence type="predicted"/>
<sequence>MDFEKLTKKVSNFHKSLMVYNWYFPKEDKTALFLVIHFDLEHAEFDAIFRAAKDFFGQKHQDSVTTYVNWSAGSGTQNNVLECWASCLQSTVCQIAPDVQATDRLWFGGPGTAKEIEEDPPEDRFPLYVLKKPCDEASSSKEEWRTKTKTSKHRFVRQSEQDEQNQALASKPCPWGQFCFDGSRCRRLHSEEERAFFREHGGQPPFKVNPKKAESSFIVCDQKHHYDDVDHWRRQCNFLHKGEEPTFCQACRSAPCRCDEGEGDLIQPNDLQCQWLKDSWVEPCTVYSIQDRNCSQSWSPQAR</sequence>
<dbReference type="EMBL" id="CAJNIZ010048292">
    <property type="protein sequence ID" value="CAE7785947.1"/>
    <property type="molecule type" value="Genomic_DNA"/>
</dbReference>
<evidence type="ECO:0008006" key="4">
    <source>
        <dbReference type="Google" id="ProtNLM"/>
    </source>
</evidence>
<feature type="region of interest" description="Disordered" evidence="1">
    <location>
        <begin position="140"/>
        <end position="168"/>
    </location>
</feature>
<reference evidence="2" key="1">
    <citation type="submission" date="2021-02" db="EMBL/GenBank/DDBJ databases">
        <authorList>
            <person name="Dougan E. K."/>
            <person name="Rhodes N."/>
            <person name="Thang M."/>
            <person name="Chan C."/>
        </authorList>
    </citation>
    <scope>NUCLEOTIDE SEQUENCE</scope>
</reference>
<protein>
    <recommendedName>
        <fullName evidence="4">C3H1-type domain-containing protein</fullName>
    </recommendedName>
</protein>
<evidence type="ECO:0000256" key="1">
    <source>
        <dbReference type="SAM" id="MobiDB-lite"/>
    </source>
</evidence>
<dbReference type="Proteomes" id="UP000649617">
    <property type="component" value="Unassembled WGS sequence"/>
</dbReference>
<evidence type="ECO:0000313" key="3">
    <source>
        <dbReference type="Proteomes" id="UP000649617"/>
    </source>
</evidence>
<dbReference type="AlphaFoldDB" id="A0A812YJZ9"/>
<gene>
    <name evidence="2" type="ORF">SPIL2461_LOCUS23425</name>
</gene>
<organism evidence="2 3">
    <name type="scientific">Symbiodinium pilosum</name>
    <name type="common">Dinoflagellate</name>
    <dbReference type="NCBI Taxonomy" id="2952"/>
    <lineage>
        <taxon>Eukaryota</taxon>
        <taxon>Sar</taxon>
        <taxon>Alveolata</taxon>
        <taxon>Dinophyceae</taxon>
        <taxon>Suessiales</taxon>
        <taxon>Symbiodiniaceae</taxon>
        <taxon>Symbiodinium</taxon>
    </lineage>
</organism>